<dbReference type="PANTHER" id="PTHR18887:SF2">
    <property type="entry name" value="GOLGIN SUBFAMILY B MEMBER 1"/>
    <property type="match status" value="1"/>
</dbReference>
<keyword evidence="1" id="KW-0472">Membrane</keyword>
<reference evidence="2" key="3">
    <citation type="submission" date="2025-09" db="UniProtKB">
        <authorList>
            <consortium name="Ensembl"/>
        </authorList>
    </citation>
    <scope>IDENTIFICATION</scope>
</reference>
<organism evidence="2 3">
    <name type="scientific">Poecilia formosa</name>
    <name type="common">Amazon molly</name>
    <name type="synonym">Limia formosa</name>
    <dbReference type="NCBI Taxonomy" id="48698"/>
    <lineage>
        <taxon>Eukaryota</taxon>
        <taxon>Metazoa</taxon>
        <taxon>Chordata</taxon>
        <taxon>Craniata</taxon>
        <taxon>Vertebrata</taxon>
        <taxon>Euteleostomi</taxon>
        <taxon>Actinopterygii</taxon>
        <taxon>Neopterygii</taxon>
        <taxon>Teleostei</taxon>
        <taxon>Neoteleostei</taxon>
        <taxon>Acanthomorphata</taxon>
        <taxon>Ovalentaria</taxon>
        <taxon>Atherinomorphae</taxon>
        <taxon>Cyprinodontiformes</taxon>
        <taxon>Poeciliidae</taxon>
        <taxon>Poeciliinae</taxon>
        <taxon>Poecilia</taxon>
    </lineage>
</organism>
<dbReference type="GO" id="GO:0016020">
    <property type="term" value="C:membrane"/>
    <property type="evidence" value="ECO:0007669"/>
    <property type="project" value="TreeGrafter"/>
</dbReference>
<proteinExistence type="predicted"/>
<protein>
    <submittedName>
        <fullName evidence="2">Uncharacterized protein</fullName>
    </submittedName>
</protein>
<dbReference type="EMBL" id="AYCK01006102">
    <property type="status" value="NOT_ANNOTATED_CDS"/>
    <property type="molecule type" value="Genomic_DNA"/>
</dbReference>
<dbReference type="AlphaFoldDB" id="A0A096M6P8"/>
<dbReference type="InterPro" id="IPR026202">
    <property type="entry name" value="GOLGB1"/>
</dbReference>
<dbReference type="Ensembl" id="ENSPFOT00000022562.1">
    <property type="protein sequence ID" value="ENSPFOP00000027089.1"/>
    <property type="gene ID" value="ENSPFOG00000023403.1"/>
</dbReference>
<evidence type="ECO:0000313" key="2">
    <source>
        <dbReference type="Ensembl" id="ENSPFOP00000027089.1"/>
    </source>
</evidence>
<keyword evidence="3" id="KW-1185">Reference proteome</keyword>
<accession>A0A096M6P8</accession>
<dbReference type="PANTHER" id="PTHR18887">
    <property type="entry name" value="GOLGI-ASSOCIATED PROTEIN GCP360-RELATED"/>
    <property type="match status" value="1"/>
</dbReference>
<reference evidence="2" key="2">
    <citation type="submission" date="2025-08" db="UniProtKB">
        <authorList>
            <consortium name="Ensembl"/>
        </authorList>
    </citation>
    <scope>IDENTIFICATION</scope>
</reference>
<reference evidence="3" key="1">
    <citation type="submission" date="2013-10" db="EMBL/GenBank/DDBJ databases">
        <authorList>
            <person name="Schartl M."/>
            <person name="Warren W."/>
        </authorList>
    </citation>
    <scope>NUCLEOTIDE SEQUENCE [LARGE SCALE GENOMIC DNA]</scope>
    <source>
        <strain evidence="3">female</strain>
    </source>
</reference>
<keyword evidence="1" id="KW-0812">Transmembrane</keyword>
<dbReference type="GO" id="GO:0005793">
    <property type="term" value="C:endoplasmic reticulum-Golgi intermediate compartment"/>
    <property type="evidence" value="ECO:0007669"/>
    <property type="project" value="TreeGrafter"/>
</dbReference>
<evidence type="ECO:0000313" key="3">
    <source>
        <dbReference type="Proteomes" id="UP000028760"/>
    </source>
</evidence>
<dbReference type="GO" id="GO:0005801">
    <property type="term" value="C:cis-Golgi network"/>
    <property type="evidence" value="ECO:0007669"/>
    <property type="project" value="TreeGrafter"/>
</dbReference>
<dbReference type="Proteomes" id="UP000028760">
    <property type="component" value="Unassembled WGS sequence"/>
</dbReference>
<name>A0A096M6P8_POEFO</name>
<dbReference type="STRING" id="48698.ENSPFOP00000027089"/>
<keyword evidence="1" id="KW-1133">Transmembrane helix</keyword>
<evidence type="ECO:0000256" key="1">
    <source>
        <dbReference type="SAM" id="Phobius"/>
    </source>
</evidence>
<feature type="transmembrane region" description="Helical" evidence="1">
    <location>
        <begin position="24"/>
        <end position="45"/>
    </location>
</feature>
<sequence>QTRRGGPSLLRMLRVAFCSRQRTPLLLGLYLLTVHVLLLLCLGGYL</sequence>